<accession>A0ABU1IRN8</accession>
<protein>
    <submittedName>
        <fullName evidence="2">Uncharacterized protein Usg</fullName>
    </submittedName>
</protein>
<dbReference type="InterPro" id="IPR010695">
    <property type="entry name" value="FAIM1"/>
</dbReference>
<feature type="transmembrane region" description="Helical" evidence="1">
    <location>
        <begin position="506"/>
        <end position="534"/>
    </location>
</feature>
<proteinExistence type="predicted"/>
<dbReference type="Gene3D" id="2.40.128.180">
    <property type="match status" value="4"/>
</dbReference>
<keyword evidence="1" id="KW-0812">Transmembrane</keyword>
<organism evidence="2 3">
    <name type="scientific">Desmospora profundinema</name>
    <dbReference type="NCBI Taxonomy" id="1571184"/>
    <lineage>
        <taxon>Bacteria</taxon>
        <taxon>Bacillati</taxon>
        <taxon>Bacillota</taxon>
        <taxon>Bacilli</taxon>
        <taxon>Bacillales</taxon>
        <taxon>Thermoactinomycetaceae</taxon>
        <taxon>Desmospora</taxon>
    </lineage>
</organism>
<evidence type="ECO:0000313" key="2">
    <source>
        <dbReference type="EMBL" id="MDR6227415.1"/>
    </source>
</evidence>
<dbReference type="Pfam" id="PF06905">
    <property type="entry name" value="FAIM1"/>
    <property type="match status" value="3"/>
</dbReference>
<dbReference type="InterPro" id="IPR038513">
    <property type="entry name" value="FAIM1_dom_sf"/>
</dbReference>
<keyword evidence="1" id="KW-0472">Membrane</keyword>
<evidence type="ECO:0000313" key="3">
    <source>
        <dbReference type="Proteomes" id="UP001185012"/>
    </source>
</evidence>
<evidence type="ECO:0000256" key="1">
    <source>
        <dbReference type="SAM" id="Phobius"/>
    </source>
</evidence>
<gene>
    <name evidence="2" type="ORF">JOE21_003430</name>
</gene>
<comment type="caution">
    <text evidence="2">The sequence shown here is derived from an EMBL/GenBank/DDBJ whole genome shotgun (WGS) entry which is preliminary data.</text>
</comment>
<keyword evidence="1" id="KW-1133">Transmembrane helix</keyword>
<reference evidence="2 3" key="1">
    <citation type="submission" date="2023-07" db="EMBL/GenBank/DDBJ databases">
        <title>Genomic Encyclopedia of Type Strains, Phase IV (KMG-IV): sequencing the most valuable type-strain genomes for metagenomic binning, comparative biology and taxonomic classification.</title>
        <authorList>
            <person name="Goeker M."/>
        </authorList>
    </citation>
    <scope>NUCLEOTIDE SEQUENCE [LARGE SCALE GENOMIC DNA]</scope>
    <source>
        <strain evidence="2 3">DSM 45903</strain>
    </source>
</reference>
<name>A0ABU1IRN8_9BACL</name>
<feature type="transmembrane region" description="Helical" evidence="1">
    <location>
        <begin position="564"/>
        <end position="586"/>
    </location>
</feature>
<dbReference type="Proteomes" id="UP001185012">
    <property type="component" value="Unassembled WGS sequence"/>
</dbReference>
<dbReference type="EMBL" id="JAVDQG010000009">
    <property type="protein sequence ID" value="MDR6227415.1"/>
    <property type="molecule type" value="Genomic_DNA"/>
</dbReference>
<dbReference type="RefSeq" id="WP_309868442.1">
    <property type="nucleotide sequence ID" value="NZ_JAVDQG010000009.1"/>
</dbReference>
<feature type="transmembrane region" description="Helical" evidence="1">
    <location>
        <begin position="540"/>
        <end position="557"/>
    </location>
</feature>
<sequence>MERKSWAVQIGGSHHIVNMEYGSGIGLIRIDGELVERWKGKEGRDCHRVFELKGRCCGLHMRYDDRREEYEYDLSLNGFSIMNGKDVSPFSSTPSEGITKRWILRLADGIHTLLYQHIPYERRTIYLDGRLVEDSRFYQEEDSDHLLLFKGHRIGIHLSRVDKEYFCYDLSIDGVSPETGKRIGMIPPTPSECRKKVWFISLEGVTHTVVLEHQGMNHEKKLVVDGKLLVQSGFAPNQKDIQHPFFLGNHRCALSIRRQSKWMYRYDLLVNGVSVDTGETLDYKPAVSSSGGGKRIWRVHLDGLSHTVLVEHRSTKATIWVDDTQVGEKNFWKESKDSFFSFQIGENPCALIVHRGDDGEYTYHLYVNGLSLDTGEPLYPLKIQGRDVWWQLELEGRVCTIRLEHQRLSDKRRLFLDDQPLTEQRWKVGAKGSIHAIRMERHWVVVEVREEEDHFSYHLYVNGQRVEPGCSVRMKPMNMVEEVAFLKKLKRQRGVESERNRWKKRIVGAISTYVSGLLLLIITHYMVGSLWLGWTQPQPFSWYLFIPVGLTSLPLSHAFETRRWIRIVVIGCGTLLIAIGLMLSLWD</sequence>
<keyword evidence="3" id="KW-1185">Reference proteome</keyword>